<dbReference type="KEGG" id="reu:Reut_A1166"/>
<keyword evidence="1" id="KW-0812">Transmembrane</keyword>
<feature type="transmembrane region" description="Helical" evidence="1">
    <location>
        <begin position="21"/>
        <end position="44"/>
    </location>
</feature>
<keyword evidence="1" id="KW-1133">Transmembrane helix</keyword>
<dbReference type="EMBL" id="CP000090">
    <property type="protein sequence ID" value="AAZ60541.1"/>
    <property type="molecule type" value="Genomic_DNA"/>
</dbReference>
<evidence type="ECO:0008006" key="3">
    <source>
        <dbReference type="Google" id="ProtNLM"/>
    </source>
</evidence>
<dbReference type="AlphaFoldDB" id="Q472Z2"/>
<dbReference type="STRING" id="264198.Reut_A1166"/>
<sequence length="192" mass="20200">MVETTISLRREQSSQRIVRGLAVPLCSAAVAGMMLLQAAVAMTLPTNAPPLRQVDGIEYLSGGIGSDEASVMRGLAPQFKVRLRFLDSADGSALSDVSVTLFNAQRDIVLQVVSEGPYLYLNPPPGPYRVLVRYGKAIACHHFHVAAHGHATDLVLRLPARALAGDAQLATPGPDGRAGCRGTTPCCGAGRS</sequence>
<name>Q472Z2_CUPPJ</name>
<gene>
    <name evidence="2" type="ordered locus">Reut_A1166</name>
</gene>
<protein>
    <recommendedName>
        <fullName evidence="3">Carboxypeptidase regulatory-like domain-containing protein</fullName>
    </recommendedName>
</protein>
<evidence type="ECO:0000256" key="1">
    <source>
        <dbReference type="SAM" id="Phobius"/>
    </source>
</evidence>
<organism evidence="2">
    <name type="scientific">Cupriavidus pinatubonensis (strain JMP 134 / LMG 1197)</name>
    <name type="common">Cupriavidus necator (strain JMP 134)</name>
    <dbReference type="NCBI Taxonomy" id="264198"/>
    <lineage>
        <taxon>Bacteria</taxon>
        <taxon>Pseudomonadati</taxon>
        <taxon>Pseudomonadota</taxon>
        <taxon>Betaproteobacteria</taxon>
        <taxon>Burkholderiales</taxon>
        <taxon>Burkholderiaceae</taxon>
        <taxon>Cupriavidus</taxon>
    </lineage>
</organism>
<dbReference type="HOGENOM" id="CLU_121829_1_2_4"/>
<dbReference type="OrthoDB" id="8926484at2"/>
<evidence type="ECO:0000313" key="2">
    <source>
        <dbReference type="EMBL" id="AAZ60541.1"/>
    </source>
</evidence>
<reference evidence="2" key="1">
    <citation type="submission" date="2005-08" db="EMBL/GenBank/DDBJ databases">
        <title>Complete sequence of Chromosome1 of Ralstonia eutropha JMP134.</title>
        <authorList>
            <person name="Copeland A."/>
            <person name="Lucas S."/>
            <person name="Lapidus A."/>
            <person name="Barry K."/>
            <person name="Detter J.C."/>
            <person name="Glavina T."/>
            <person name="Hammon N."/>
            <person name="Israni S."/>
            <person name="Pitluck S."/>
            <person name="Goltsman E."/>
            <person name="Martinez M."/>
            <person name="Schmutz J."/>
            <person name="Larimer F."/>
            <person name="Land M."/>
            <person name="Lykidis A."/>
            <person name="Richardson P."/>
        </authorList>
    </citation>
    <scope>NUCLEOTIDE SEQUENCE</scope>
    <source>
        <strain evidence="2">JMP134</strain>
    </source>
</reference>
<dbReference type="eggNOG" id="ENOG50317YT">
    <property type="taxonomic scope" value="Bacteria"/>
</dbReference>
<accession>Q472Z2</accession>
<keyword evidence="1" id="KW-0472">Membrane</keyword>
<proteinExistence type="predicted"/>